<name>A0A5S5BH16_STUST</name>
<feature type="chain" id="PRO_5024464577" description="Lipoprotein" evidence="1">
    <location>
        <begin position="24"/>
        <end position="85"/>
    </location>
</feature>
<organism evidence="2 3">
    <name type="scientific">Stutzerimonas stutzeri</name>
    <name type="common">Pseudomonas stutzeri</name>
    <dbReference type="NCBI Taxonomy" id="316"/>
    <lineage>
        <taxon>Bacteria</taxon>
        <taxon>Pseudomonadati</taxon>
        <taxon>Pseudomonadota</taxon>
        <taxon>Gammaproteobacteria</taxon>
        <taxon>Pseudomonadales</taxon>
        <taxon>Pseudomonadaceae</taxon>
        <taxon>Stutzerimonas</taxon>
    </lineage>
</organism>
<keyword evidence="1" id="KW-0732">Signal</keyword>
<proteinExistence type="predicted"/>
<accession>A0A5S5BH16</accession>
<reference evidence="2 3" key="1">
    <citation type="submission" date="2019-07" db="EMBL/GenBank/DDBJ databases">
        <title>Deep subsurface shale carbon reservoir microbial communities from Ohio and West Virginia, USA.</title>
        <authorList>
            <person name="Wrighton K."/>
        </authorList>
    </citation>
    <scope>NUCLEOTIDE SEQUENCE [LARGE SCALE GENOMIC DNA]</scope>
    <source>
        <strain evidence="2 3">NP_8Ht</strain>
    </source>
</reference>
<gene>
    <name evidence="2" type="ORF">A9A72_121374</name>
</gene>
<dbReference type="EMBL" id="VNHQ01000011">
    <property type="protein sequence ID" value="TYP66375.1"/>
    <property type="molecule type" value="Genomic_DNA"/>
</dbReference>
<evidence type="ECO:0000313" key="2">
    <source>
        <dbReference type="EMBL" id="TYP66375.1"/>
    </source>
</evidence>
<protein>
    <recommendedName>
        <fullName evidence="4">Lipoprotein</fullName>
    </recommendedName>
</protein>
<comment type="caution">
    <text evidence="2">The sequence shown here is derived from an EMBL/GenBank/DDBJ whole genome shotgun (WGS) entry which is preliminary data.</text>
</comment>
<evidence type="ECO:0000256" key="1">
    <source>
        <dbReference type="SAM" id="SignalP"/>
    </source>
</evidence>
<dbReference type="AlphaFoldDB" id="A0A5S5BH16"/>
<evidence type="ECO:0008006" key="4">
    <source>
        <dbReference type="Google" id="ProtNLM"/>
    </source>
</evidence>
<sequence>MIKSVCRVSLAAGALLTLAGCSAFERVPAAQPTDEYVLACEKVEQPGCETRAEQLCPEGYDTLSSEEDFERKELRVRCTGEANPP</sequence>
<dbReference type="Proteomes" id="UP000324282">
    <property type="component" value="Unassembled WGS sequence"/>
</dbReference>
<feature type="signal peptide" evidence="1">
    <location>
        <begin position="1"/>
        <end position="23"/>
    </location>
</feature>
<evidence type="ECO:0000313" key="3">
    <source>
        <dbReference type="Proteomes" id="UP000324282"/>
    </source>
</evidence>
<dbReference type="PROSITE" id="PS51257">
    <property type="entry name" value="PROKAR_LIPOPROTEIN"/>
    <property type="match status" value="1"/>
</dbReference>